<dbReference type="Proteomes" id="UP000247586">
    <property type="component" value="Chromosome"/>
</dbReference>
<dbReference type="InterPro" id="IPR027417">
    <property type="entry name" value="P-loop_NTPase"/>
</dbReference>
<dbReference type="AlphaFoldDB" id="A0A2U9ISY8"/>
<gene>
    <name evidence="2" type="ORF">DFR87_04490</name>
</gene>
<protein>
    <recommendedName>
        <fullName evidence="1">Endonuclease GajA/Old nuclease/RecF-like AAA domain-containing protein</fullName>
    </recommendedName>
</protein>
<dbReference type="STRING" id="1293036.GCA_001315825_01139"/>
<proteinExistence type="predicted"/>
<dbReference type="KEGG" id="mhk:DFR87_04490"/>
<dbReference type="InterPro" id="IPR041685">
    <property type="entry name" value="AAA_GajA/Old/RecF-like"/>
</dbReference>
<dbReference type="SUPFAM" id="SSF52540">
    <property type="entry name" value="P-loop containing nucleoside triphosphate hydrolases"/>
    <property type="match status" value="1"/>
</dbReference>
<keyword evidence="3" id="KW-1185">Reference proteome</keyword>
<dbReference type="PANTHER" id="PTHR43581:SF2">
    <property type="entry name" value="EXCINUCLEASE ATPASE SUBUNIT"/>
    <property type="match status" value="1"/>
</dbReference>
<evidence type="ECO:0000313" key="3">
    <source>
        <dbReference type="Proteomes" id="UP000247586"/>
    </source>
</evidence>
<organism evidence="2 3">
    <name type="scientific">Metallosphaera hakonensis JCM 8857 = DSM 7519</name>
    <dbReference type="NCBI Taxonomy" id="1293036"/>
    <lineage>
        <taxon>Archaea</taxon>
        <taxon>Thermoproteota</taxon>
        <taxon>Thermoprotei</taxon>
        <taxon>Sulfolobales</taxon>
        <taxon>Sulfolobaceae</taxon>
        <taxon>Metallosphaera</taxon>
    </lineage>
</organism>
<dbReference type="InterPro" id="IPR051396">
    <property type="entry name" value="Bact_Antivir_Def_Nuclease"/>
</dbReference>
<dbReference type="Gene3D" id="3.40.50.300">
    <property type="entry name" value="P-loop containing nucleotide triphosphate hydrolases"/>
    <property type="match status" value="1"/>
</dbReference>
<reference evidence="2 3" key="1">
    <citation type="submission" date="2018-05" db="EMBL/GenBank/DDBJ databases">
        <title>Complete Genome Sequences of Extremely Thermoacidophilic, Metal-Mobilizing Type-Strain Members of the Archaeal Family Sulfolobaceae: Acidianus brierleyi DSM-1651T, Acidianus sulfidivorans DSM-18786T, Metallosphaera hakonensis DSM-7519T, and Metallosphaera prunae DSM-10039T.</title>
        <authorList>
            <person name="Counts J.A."/>
            <person name="Kelly R.M."/>
        </authorList>
    </citation>
    <scope>NUCLEOTIDE SEQUENCE [LARGE SCALE GENOMIC DNA]</scope>
    <source>
        <strain evidence="2 3">HO1-1</strain>
    </source>
</reference>
<accession>A0A2U9ISY8</accession>
<dbReference type="Pfam" id="PF13175">
    <property type="entry name" value="AAA_15"/>
    <property type="match status" value="1"/>
</dbReference>
<sequence>MSMVKNFYSRTGFYAMKIKIKTLGPIREGTDIELGDLTVFFGPQNSGKSTVMKAIYYSLFLPRKVEKFEKDAVDLNAIRIEYRSVKDKELEFNFYPHDNYLRDLLPEGEFSTEPSFMEFLRQNSVYESYKDKLWPSPLIISDECDKEKMEVIKKGIPFEVEVSGKNGNVVFDMDDSGLTPKCKESLHAEVSEKIISYVGNRILNIYKEKFKERLRETERIENSIFIPYLRTLVTFEKLKLYTRFDDMSEEIPSAMKHASLRMVLQDFPELESYLERISEYEPTNKKVYSLVKLLMPGEISESNGNLVYVEGGEKIPWNFVSASVMETLSLLMSIREGELVLYEEPETQLYEKSQVIMALILYALSSFNKIVITTHSQTILYTLSHMAVSRPSSTDVRMSGMQVFRRNY</sequence>
<reference evidence="3" key="3">
    <citation type="submission" date="2020-03" db="EMBL/GenBank/DDBJ databases">
        <title>Sequencing and Assembly of Multiple Reported Metal-Biooxidizing Members of the Extremely Thermoacidophilic Archaeal Family Sulfolobaceae.</title>
        <authorList>
            <person name="Counts J.A."/>
            <person name="Kelly R.M."/>
        </authorList>
    </citation>
    <scope>NUCLEOTIDE SEQUENCE [LARGE SCALE GENOMIC DNA]</scope>
    <source>
        <strain evidence="3">HO1-1</strain>
    </source>
</reference>
<dbReference type="PANTHER" id="PTHR43581">
    <property type="entry name" value="ATP/GTP PHOSPHATASE"/>
    <property type="match status" value="1"/>
</dbReference>
<reference evidence="3" key="2">
    <citation type="submission" date="2020-03" db="EMBL/GenBank/DDBJ databases">
        <title>Complete Genome Sequences of Extremely Thermoacidophilic, Metal-Mobilizing Type-Strain Members of the Archaeal Family Sulfolobaceae: Acidianus brierleyi DSM-1651T, Acidianus sulfidivorans DSM-18786T, Metallosphaera hakonensis DSM-7519T, and Metallosphaera prunae DSM-10039T.</title>
        <authorList>
            <person name="Counts J.A."/>
            <person name="Kelly R.M."/>
        </authorList>
    </citation>
    <scope>NUCLEOTIDE SEQUENCE [LARGE SCALE GENOMIC DNA]</scope>
    <source>
        <strain evidence="3">HO1-1</strain>
    </source>
</reference>
<evidence type="ECO:0000259" key="1">
    <source>
        <dbReference type="Pfam" id="PF13175"/>
    </source>
</evidence>
<feature type="domain" description="Endonuclease GajA/Old nuclease/RecF-like AAA" evidence="1">
    <location>
        <begin position="17"/>
        <end position="379"/>
    </location>
</feature>
<evidence type="ECO:0000313" key="2">
    <source>
        <dbReference type="EMBL" id="AWR99073.1"/>
    </source>
</evidence>
<name>A0A2U9ISY8_9CREN</name>
<dbReference type="EMBL" id="CP029287">
    <property type="protein sequence ID" value="AWR99073.1"/>
    <property type="molecule type" value="Genomic_DNA"/>
</dbReference>